<dbReference type="eggNOG" id="COG0456">
    <property type="taxonomic scope" value="Bacteria"/>
</dbReference>
<keyword evidence="2" id="KW-0808">Transferase</keyword>
<comment type="caution">
    <text evidence="2">The sequence shown here is derived from an EMBL/GenBank/DDBJ whole genome shotgun (WGS) entry which is preliminary data.</text>
</comment>
<dbReference type="Proteomes" id="UP000004625">
    <property type="component" value="Unassembled WGS sequence"/>
</dbReference>
<dbReference type="PATRIC" id="fig|797515.3.peg.1486"/>
<dbReference type="InterPro" id="IPR000182">
    <property type="entry name" value="GNAT_dom"/>
</dbReference>
<dbReference type="STRING" id="797515.HMPREF9103_01607"/>
<dbReference type="InterPro" id="IPR016181">
    <property type="entry name" value="Acyl_CoA_acyltransferase"/>
</dbReference>
<protein>
    <submittedName>
        <fullName evidence="2">Acetyltransferase, GNAT family</fullName>
    </submittedName>
</protein>
<dbReference type="PROSITE" id="PS51186">
    <property type="entry name" value="GNAT"/>
    <property type="match status" value="1"/>
</dbReference>
<feature type="domain" description="N-acetyltransferase" evidence="1">
    <location>
        <begin position="9"/>
        <end position="140"/>
    </location>
</feature>
<dbReference type="Gene3D" id="3.40.630.30">
    <property type="match status" value="1"/>
</dbReference>
<dbReference type="EMBL" id="AGEY01000074">
    <property type="protein sequence ID" value="EHL98367.1"/>
    <property type="molecule type" value="Genomic_DNA"/>
</dbReference>
<dbReference type="RefSeq" id="WP_008212817.1">
    <property type="nucleotide sequence ID" value="NZ_JH414968.1"/>
</dbReference>
<dbReference type="GO" id="GO:0016747">
    <property type="term" value="F:acyltransferase activity, transferring groups other than amino-acyl groups"/>
    <property type="evidence" value="ECO:0007669"/>
    <property type="project" value="InterPro"/>
</dbReference>
<accession>G9ZPF3</accession>
<organism evidence="2 3">
    <name type="scientific">Lentilactobacillus parafarraginis F0439</name>
    <dbReference type="NCBI Taxonomy" id="797515"/>
    <lineage>
        <taxon>Bacteria</taxon>
        <taxon>Bacillati</taxon>
        <taxon>Bacillota</taxon>
        <taxon>Bacilli</taxon>
        <taxon>Lactobacillales</taxon>
        <taxon>Lactobacillaceae</taxon>
        <taxon>Lentilactobacillus</taxon>
    </lineage>
</organism>
<reference evidence="2 3" key="1">
    <citation type="submission" date="2011-09" db="EMBL/GenBank/DDBJ databases">
        <authorList>
            <person name="Weinstock G."/>
            <person name="Sodergren E."/>
            <person name="Clifton S."/>
            <person name="Fulton L."/>
            <person name="Fulton B."/>
            <person name="Courtney L."/>
            <person name="Fronick C."/>
            <person name="Harrison M."/>
            <person name="Strong C."/>
            <person name="Farmer C."/>
            <person name="Delahaunty K."/>
            <person name="Markovic C."/>
            <person name="Hall O."/>
            <person name="Minx P."/>
            <person name="Tomlinson C."/>
            <person name="Mitreva M."/>
            <person name="Hou S."/>
            <person name="Chen J."/>
            <person name="Wollam A."/>
            <person name="Pepin K.H."/>
            <person name="Johnson M."/>
            <person name="Bhonagiri V."/>
            <person name="Zhang X."/>
            <person name="Suruliraj S."/>
            <person name="Warren W."/>
            <person name="Chinwalla A."/>
            <person name="Mardis E.R."/>
            <person name="Wilson R.K."/>
        </authorList>
    </citation>
    <scope>NUCLEOTIDE SEQUENCE [LARGE SCALE GENOMIC DNA]</scope>
    <source>
        <strain evidence="2 3">F0439</strain>
    </source>
</reference>
<evidence type="ECO:0000313" key="3">
    <source>
        <dbReference type="Proteomes" id="UP000004625"/>
    </source>
</evidence>
<dbReference type="SUPFAM" id="SSF55729">
    <property type="entry name" value="Acyl-CoA N-acyltransferases (Nat)"/>
    <property type="match status" value="1"/>
</dbReference>
<dbReference type="Pfam" id="PF00583">
    <property type="entry name" value="Acetyltransf_1"/>
    <property type="match status" value="1"/>
</dbReference>
<gene>
    <name evidence="2" type="ORF">HMPREF9103_01607</name>
</gene>
<dbReference type="AlphaFoldDB" id="G9ZPF3"/>
<evidence type="ECO:0000313" key="2">
    <source>
        <dbReference type="EMBL" id="EHL98367.1"/>
    </source>
</evidence>
<evidence type="ECO:0000259" key="1">
    <source>
        <dbReference type="PROSITE" id="PS51186"/>
    </source>
</evidence>
<keyword evidence="3" id="KW-1185">Reference proteome</keyword>
<dbReference type="HOGENOM" id="CLU_086503_4_0_9"/>
<dbReference type="CDD" id="cd04301">
    <property type="entry name" value="NAT_SF"/>
    <property type="match status" value="1"/>
</dbReference>
<sequence length="140" mass="16139">MLGGKPLQIITKINYPISIQQFLKLYKTANFVQGKWHDDPTRLQAMLDNTQLTVSLWDGPSLIGLARCLTDFEYTCYLSEIVVHPDYRGRHLGERLIHQIRAYLGNRVSLILRADHSAIGFYSKIGLTRVNNLFRIHREA</sequence>
<proteinExistence type="predicted"/>
<name>G9ZPF3_9LACO</name>